<reference evidence="2 3" key="1">
    <citation type="submission" date="2015-07" db="EMBL/GenBank/DDBJ databases">
        <title>The genome of Habropoda laboriosa.</title>
        <authorList>
            <person name="Pan H."/>
            <person name="Kapheim K."/>
        </authorList>
    </citation>
    <scope>NUCLEOTIDE SEQUENCE [LARGE SCALE GENOMIC DNA]</scope>
    <source>
        <strain evidence="2">0110345459</strain>
    </source>
</reference>
<dbReference type="EMBL" id="KQ414813">
    <property type="protein sequence ID" value="KOC60553.1"/>
    <property type="molecule type" value="Genomic_DNA"/>
</dbReference>
<feature type="compositionally biased region" description="Low complexity" evidence="1">
    <location>
        <begin position="49"/>
        <end position="72"/>
    </location>
</feature>
<protein>
    <submittedName>
        <fullName evidence="2">Uncharacterized protein</fullName>
    </submittedName>
</protein>
<gene>
    <name evidence="2" type="ORF">WH47_07686</name>
</gene>
<evidence type="ECO:0000313" key="3">
    <source>
        <dbReference type="Proteomes" id="UP000053825"/>
    </source>
</evidence>
<dbReference type="Proteomes" id="UP000053825">
    <property type="component" value="Unassembled WGS sequence"/>
</dbReference>
<proteinExistence type="predicted"/>
<feature type="compositionally biased region" description="Basic residues" evidence="1">
    <location>
        <begin position="18"/>
        <end position="28"/>
    </location>
</feature>
<evidence type="ECO:0000313" key="2">
    <source>
        <dbReference type="EMBL" id="KOC60553.1"/>
    </source>
</evidence>
<keyword evidence="3" id="KW-1185">Reference proteome</keyword>
<sequence length="253" mass="28042">MSGASELKSPVIFPRSHNGAKPKSKISKSKSLIPSLTGSSSNKSHESNTDSPSSSPAKSHSSVSSTSPRRSSQNVELNRRSPRKYSQEERQQTVQVPQYCSKSSPKRSPRRYVSALEEDFLQDEMGFGLRVSSTGGGSEPGMSFLEFESLYTLEKELMLLQQDMGQVDDKCIFGGWFGRKGLYTELPDPFYQQAVAAAVASSQIPTEGFSFAPGWSLSVEHFYQWQHRGKTTQQVLRSLKIREILAKACCTNI</sequence>
<feature type="region of interest" description="Disordered" evidence="1">
    <location>
        <begin position="1"/>
        <end position="111"/>
    </location>
</feature>
<organism evidence="2 3">
    <name type="scientific">Habropoda laboriosa</name>
    <dbReference type="NCBI Taxonomy" id="597456"/>
    <lineage>
        <taxon>Eukaryota</taxon>
        <taxon>Metazoa</taxon>
        <taxon>Ecdysozoa</taxon>
        <taxon>Arthropoda</taxon>
        <taxon>Hexapoda</taxon>
        <taxon>Insecta</taxon>
        <taxon>Pterygota</taxon>
        <taxon>Neoptera</taxon>
        <taxon>Endopterygota</taxon>
        <taxon>Hymenoptera</taxon>
        <taxon>Apocrita</taxon>
        <taxon>Aculeata</taxon>
        <taxon>Apoidea</taxon>
        <taxon>Anthophila</taxon>
        <taxon>Apidae</taxon>
        <taxon>Habropoda</taxon>
    </lineage>
</organism>
<dbReference type="AlphaFoldDB" id="A0A0L7QPI9"/>
<evidence type="ECO:0000256" key="1">
    <source>
        <dbReference type="SAM" id="MobiDB-lite"/>
    </source>
</evidence>
<name>A0A0L7QPI9_9HYME</name>
<accession>A0A0L7QPI9</accession>
<dbReference type="STRING" id="597456.A0A0L7QPI9"/>